<dbReference type="OrthoDB" id="3701119at2"/>
<dbReference type="PANTHER" id="PTHR30250">
    <property type="entry name" value="PST FAMILY PREDICTED COLANIC ACID TRANSPORTER"/>
    <property type="match status" value="1"/>
</dbReference>
<keyword evidence="8" id="KW-1185">Reference proteome</keyword>
<proteinExistence type="predicted"/>
<feature type="transmembrane region" description="Helical" evidence="6">
    <location>
        <begin position="226"/>
        <end position="252"/>
    </location>
</feature>
<keyword evidence="5 6" id="KW-0472">Membrane</keyword>
<reference evidence="7 8" key="1">
    <citation type="submission" date="2016-03" db="EMBL/GenBank/DDBJ databases">
        <title>Complete genome sequence of a soil Actinobacterium, Nocardioides dokdonensis FR1436.</title>
        <authorList>
            <person name="Kwon S.-K."/>
            <person name="Kim K."/>
            <person name="Kim J.F."/>
        </authorList>
    </citation>
    <scope>NUCLEOTIDE SEQUENCE [LARGE SCALE GENOMIC DNA]</scope>
    <source>
        <strain evidence="7 8">FR1436</strain>
    </source>
</reference>
<feature type="transmembrane region" description="Helical" evidence="6">
    <location>
        <begin position="159"/>
        <end position="177"/>
    </location>
</feature>
<accession>A0A1A9GE94</accession>
<feature type="transmembrane region" description="Helical" evidence="6">
    <location>
        <begin position="183"/>
        <end position="205"/>
    </location>
</feature>
<evidence type="ECO:0000313" key="8">
    <source>
        <dbReference type="Proteomes" id="UP000077868"/>
    </source>
</evidence>
<comment type="subcellular location">
    <subcellularLocation>
        <location evidence="1">Cell membrane</location>
        <topology evidence="1">Multi-pass membrane protein</topology>
    </subcellularLocation>
</comment>
<dbReference type="InterPro" id="IPR050833">
    <property type="entry name" value="Poly_Biosynth_Transport"/>
</dbReference>
<dbReference type="PANTHER" id="PTHR30250:SF26">
    <property type="entry name" value="PSMA PROTEIN"/>
    <property type="match status" value="1"/>
</dbReference>
<feature type="transmembrane region" description="Helical" evidence="6">
    <location>
        <begin position="89"/>
        <end position="115"/>
    </location>
</feature>
<dbReference type="KEGG" id="ndk:I601_0100"/>
<keyword evidence="3 6" id="KW-0812">Transmembrane</keyword>
<dbReference type="AlphaFoldDB" id="A0A1A9GE94"/>
<protein>
    <recommendedName>
        <fullName evidence="9">Polysaccharide biosynthesis protein</fullName>
    </recommendedName>
</protein>
<dbReference type="RefSeq" id="WP_068105057.1">
    <property type="nucleotide sequence ID" value="NZ_CP015079.1"/>
</dbReference>
<evidence type="ECO:0000256" key="4">
    <source>
        <dbReference type="ARBA" id="ARBA00022989"/>
    </source>
</evidence>
<dbReference type="EMBL" id="CP015079">
    <property type="protein sequence ID" value="ANH36554.1"/>
    <property type="molecule type" value="Genomic_DNA"/>
</dbReference>
<feature type="transmembrane region" description="Helical" evidence="6">
    <location>
        <begin position="329"/>
        <end position="353"/>
    </location>
</feature>
<evidence type="ECO:0000256" key="5">
    <source>
        <dbReference type="ARBA" id="ARBA00023136"/>
    </source>
</evidence>
<sequence length="439" mass="44380">MSAAPGRGAVARTLGRLSWGVADQGVSSAKNFLLGVFVATTLGAQSLGALGLVLVTYAIVLQAARGLATDPLMVRCSGVERDTWRAATAAASATALLVGVLGAAACLAGGLVLMAEVSGEGGTAFVALSMCLPALALQDSWRYAFFAAGEGGKACLNDAVWGIGLLVLLPAGAPLGLDGIGWAIVAFGLSAGIAAVFGSWQAGVLPDLRLVPQWWREQRDLGVRFLGENITLGVGQQVTSLVVALVSGLGALGAVRGAQMLIGPVASLLMGIAQVAVPETVRSLAGGRTALERLCRALSAGLAGLALLWGLTIFLILPHGAGQVLLGEVWPGAHLLLPAVVLSATAGCLHVGPSAGLRALGRADLTLRMQVLVTTLYAVLGTAGAATAGALGMVWGTAAAAGLGAVAWWLALHHAVRRAQFVNEDPSEPVERELDGRVA</sequence>
<keyword evidence="4 6" id="KW-1133">Transmembrane helix</keyword>
<evidence type="ECO:0000256" key="2">
    <source>
        <dbReference type="ARBA" id="ARBA00022475"/>
    </source>
</evidence>
<feature type="transmembrane region" description="Helical" evidence="6">
    <location>
        <begin position="365"/>
        <end position="386"/>
    </location>
</feature>
<evidence type="ECO:0000256" key="3">
    <source>
        <dbReference type="ARBA" id="ARBA00022692"/>
    </source>
</evidence>
<name>A0A1A9GE94_9ACTN</name>
<dbReference type="CDD" id="cd13126">
    <property type="entry name" value="MATE_like_11"/>
    <property type="match status" value="1"/>
</dbReference>
<feature type="transmembrane region" description="Helical" evidence="6">
    <location>
        <begin position="392"/>
        <end position="412"/>
    </location>
</feature>
<dbReference type="GO" id="GO:0005886">
    <property type="term" value="C:plasma membrane"/>
    <property type="evidence" value="ECO:0007669"/>
    <property type="project" value="UniProtKB-SubCell"/>
</dbReference>
<evidence type="ECO:0008006" key="9">
    <source>
        <dbReference type="Google" id="ProtNLM"/>
    </source>
</evidence>
<organism evidence="7 8">
    <name type="scientific">Nocardioides dokdonensis FR1436</name>
    <dbReference type="NCBI Taxonomy" id="1300347"/>
    <lineage>
        <taxon>Bacteria</taxon>
        <taxon>Bacillati</taxon>
        <taxon>Actinomycetota</taxon>
        <taxon>Actinomycetes</taxon>
        <taxon>Propionibacteriales</taxon>
        <taxon>Nocardioidaceae</taxon>
        <taxon>Nocardioides</taxon>
    </lineage>
</organism>
<evidence type="ECO:0000256" key="6">
    <source>
        <dbReference type="SAM" id="Phobius"/>
    </source>
</evidence>
<dbReference type="PATRIC" id="fig|1300347.3.peg.102"/>
<keyword evidence="2" id="KW-1003">Cell membrane</keyword>
<evidence type="ECO:0000313" key="7">
    <source>
        <dbReference type="EMBL" id="ANH36554.1"/>
    </source>
</evidence>
<feature type="transmembrane region" description="Helical" evidence="6">
    <location>
        <begin position="297"/>
        <end position="317"/>
    </location>
</feature>
<gene>
    <name evidence="7" type="ORF">I601_0100</name>
</gene>
<evidence type="ECO:0000256" key="1">
    <source>
        <dbReference type="ARBA" id="ARBA00004651"/>
    </source>
</evidence>
<dbReference type="Proteomes" id="UP000077868">
    <property type="component" value="Chromosome"/>
</dbReference>
<dbReference type="STRING" id="1300347.I601_0100"/>